<gene>
    <name evidence="1" type="ORF">RRG08_032933</name>
</gene>
<name>A0AAE1A709_9GAST</name>
<keyword evidence="2" id="KW-1185">Reference proteome</keyword>
<reference evidence="1" key="1">
    <citation type="journal article" date="2023" name="G3 (Bethesda)">
        <title>A reference genome for the long-term kleptoplast-retaining sea slug Elysia crispata morphotype clarki.</title>
        <authorList>
            <person name="Eastman K.E."/>
            <person name="Pendleton A.L."/>
            <person name="Shaikh M.A."/>
            <person name="Suttiyut T."/>
            <person name="Ogas R."/>
            <person name="Tomko P."/>
            <person name="Gavelis G."/>
            <person name="Widhalm J.R."/>
            <person name="Wisecaver J.H."/>
        </authorList>
    </citation>
    <scope>NUCLEOTIDE SEQUENCE</scope>
    <source>
        <strain evidence="1">ECLA1</strain>
    </source>
</reference>
<protein>
    <submittedName>
        <fullName evidence="1">Uncharacterized protein</fullName>
    </submittedName>
</protein>
<proteinExistence type="predicted"/>
<dbReference type="AlphaFoldDB" id="A0AAE1A709"/>
<dbReference type="EMBL" id="JAWDGP010002535">
    <property type="protein sequence ID" value="KAK3782182.1"/>
    <property type="molecule type" value="Genomic_DNA"/>
</dbReference>
<evidence type="ECO:0000313" key="1">
    <source>
        <dbReference type="EMBL" id="KAK3782182.1"/>
    </source>
</evidence>
<comment type="caution">
    <text evidence="1">The sequence shown here is derived from an EMBL/GenBank/DDBJ whole genome shotgun (WGS) entry which is preliminary data.</text>
</comment>
<sequence>MLSVGMVINNDDYEHNNIVVPEIRLPNGKVLTQCYLGLENRIFEEVEHLLKRHVPGANPSAHQMRVTNPSETVVLQDLEVVETYYKLLENSSYVTVQLISSAE</sequence>
<dbReference type="Proteomes" id="UP001283361">
    <property type="component" value="Unassembled WGS sequence"/>
</dbReference>
<organism evidence="1 2">
    <name type="scientific">Elysia crispata</name>
    <name type="common">lettuce slug</name>
    <dbReference type="NCBI Taxonomy" id="231223"/>
    <lineage>
        <taxon>Eukaryota</taxon>
        <taxon>Metazoa</taxon>
        <taxon>Spiralia</taxon>
        <taxon>Lophotrochozoa</taxon>
        <taxon>Mollusca</taxon>
        <taxon>Gastropoda</taxon>
        <taxon>Heterobranchia</taxon>
        <taxon>Euthyneura</taxon>
        <taxon>Panpulmonata</taxon>
        <taxon>Sacoglossa</taxon>
        <taxon>Placobranchoidea</taxon>
        <taxon>Plakobranchidae</taxon>
        <taxon>Elysia</taxon>
    </lineage>
</organism>
<evidence type="ECO:0000313" key="2">
    <source>
        <dbReference type="Proteomes" id="UP001283361"/>
    </source>
</evidence>
<accession>A0AAE1A709</accession>